<evidence type="ECO:0000256" key="3">
    <source>
        <dbReference type="ARBA" id="ARBA00022448"/>
    </source>
</evidence>
<dbReference type="InterPro" id="IPR023271">
    <property type="entry name" value="Aquaporin-like"/>
</dbReference>
<comment type="caution">
    <text evidence="11">The sequence shown here is derived from an EMBL/GenBank/DDBJ whole genome shotgun (WGS) entry which is preliminary data.</text>
</comment>
<dbReference type="InParanoid" id="G7DYY2"/>
<feature type="transmembrane region" description="Helical" evidence="10">
    <location>
        <begin position="118"/>
        <end position="137"/>
    </location>
</feature>
<comment type="subcellular location">
    <subcellularLocation>
        <location evidence="1">Membrane</location>
        <topology evidence="1">Multi-pass membrane protein</topology>
    </subcellularLocation>
</comment>
<dbReference type="GO" id="GO:0015250">
    <property type="term" value="F:water channel activity"/>
    <property type="evidence" value="ECO:0007669"/>
    <property type="project" value="TreeGrafter"/>
</dbReference>
<accession>G7DYY2</accession>
<evidence type="ECO:0000256" key="1">
    <source>
        <dbReference type="ARBA" id="ARBA00004141"/>
    </source>
</evidence>
<feature type="transmembrane region" description="Helical" evidence="10">
    <location>
        <begin position="163"/>
        <end position="185"/>
    </location>
</feature>
<dbReference type="OMA" id="HTHEQIP"/>
<keyword evidence="5" id="KW-0677">Repeat</keyword>
<dbReference type="Proteomes" id="UP000009131">
    <property type="component" value="Unassembled WGS sequence"/>
</dbReference>
<dbReference type="EMBL" id="BABT02000063">
    <property type="protein sequence ID" value="GAA95792.1"/>
    <property type="molecule type" value="Genomic_DNA"/>
</dbReference>
<evidence type="ECO:0000256" key="5">
    <source>
        <dbReference type="ARBA" id="ARBA00022737"/>
    </source>
</evidence>
<feature type="compositionally biased region" description="Basic and acidic residues" evidence="9">
    <location>
        <begin position="363"/>
        <end position="372"/>
    </location>
</feature>
<feature type="compositionally biased region" description="Basic and acidic residues" evidence="9">
    <location>
        <begin position="13"/>
        <end position="24"/>
    </location>
</feature>
<feature type="region of interest" description="Disordered" evidence="9">
    <location>
        <begin position="1"/>
        <end position="46"/>
    </location>
</feature>
<keyword evidence="7 10" id="KW-0472">Membrane</keyword>
<sequence length="372" mass="38872">MSDPTGGSLRQRAVADEKSLDNRSLKRNVVNDVKHKASDAKQAARHPKSMLGNWRNDCIAAVGEFLGTVLFLLLGLGGIQAAATSNSASLAAAASSAGQSDSSSGAQAINTVASVEQLIYISTAMGLSLLIAAWCFYRVTGSVFNPNVGLALAMTGILSPFRFVLYVLAETTGAIAASAILDGLLPGPLAVTPALGAGTSNAQGVWIEAFITAALCLVVMFLAVEKHATTPLAPVGIGLTLFASHLWAVVYTGAAMNWARAFGPSVVTGFSSDHWIYFVGDGIGSLIAVVIYYIFKSVNFYELNPGQDSSNVDDSPDLLAPSDLLDVVRSQSDNPETQETTESVVVTSKKDASGKQINATSSDRLHPNDSMV</sequence>
<dbReference type="InterPro" id="IPR034294">
    <property type="entry name" value="Aquaporin_transptr"/>
</dbReference>
<dbReference type="FunFam" id="1.20.1080.10:FF:000014">
    <property type="entry name" value="Aquaporin 1"/>
    <property type="match status" value="1"/>
</dbReference>
<dbReference type="STRING" id="764103.G7DYY2"/>
<gene>
    <name evidence="11" type="primary">Mo02449</name>
    <name evidence="11" type="ORF">E5Q_02449</name>
</gene>
<feature type="transmembrane region" description="Helical" evidence="10">
    <location>
        <begin position="58"/>
        <end position="79"/>
    </location>
</feature>
<evidence type="ECO:0000313" key="11">
    <source>
        <dbReference type="EMBL" id="GAA95792.1"/>
    </source>
</evidence>
<dbReference type="HOGENOM" id="CLU_020019_1_4_1"/>
<name>G7DYY2_MIXOS</name>
<evidence type="ECO:0000256" key="2">
    <source>
        <dbReference type="ARBA" id="ARBA00006175"/>
    </source>
</evidence>
<feature type="compositionally biased region" description="Low complexity" evidence="9">
    <location>
        <begin position="337"/>
        <end position="347"/>
    </location>
</feature>
<feature type="transmembrane region" description="Helical" evidence="10">
    <location>
        <begin position="231"/>
        <end position="254"/>
    </location>
</feature>
<comment type="similarity">
    <text evidence="2 8">Belongs to the MIP/aquaporin (TC 1.A.8) family.</text>
</comment>
<dbReference type="eggNOG" id="KOG0223">
    <property type="taxonomic scope" value="Eukaryota"/>
</dbReference>
<evidence type="ECO:0000256" key="6">
    <source>
        <dbReference type="ARBA" id="ARBA00022989"/>
    </source>
</evidence>
<keyword evidence="12" id="KW-1185">Reference proteome</keyword>
<keyword evidence="4 8" id="KW-0812">Transmembrane</keyword>
<feature type="transmembrane region" description="Helical" evidence="10">
    <location>
        <begin position="274"/>
        <end position="295"/>
    </location>
</feature>
<evidence type="ECO:0008006" key="13">
    <source>
        <dbReference type="Google" id="ProtNLM"/>
    </source>
</evidence>
<reference evidence="11 12" key="2">
    <citation type="journal article" date="2012" name="Open Biol.">
        <title>Characteristics of nucleosomes and linker DNA regions on the genome of the basidiomycete Mixia osmundae revealed by mono- and dinucleosome mapping.</title>
        <authorList>
            <person name="Nishida H."/>
            <person name="Kondo S."/>
            <person name="Matsumoto T."/>
            <person name="Suzuki Y."/>
            <person name="Yoshikawa H."/>
            <person name="Taylor T.D."/>
            <person name="Sugiyama J."/>
        </authorList>
    </citation>
    <scope>NUCLEOTIDE SEQUENCE [LARGE SCALE GENOMIC DNA]</scope>
    <source>
        <strain evidence="12">CBS 9802 / IAM 14324 / JCM 22182 / KY 12970</strain>
    </source>
</reference>
<evidence type="ECO:0000256" key="8">
    <source>
        <dbReference type="RuleBase" id="RU000477"/>
    </source>
</evidence>
<protein>
    <recommendedName>
        <fullName evidence="13">Aquaporin</fullName>
    </recommendedName>
</protein>
<dbReference type="AlphaFoldDB" id="G7DYY2"/>
<dbReference type="GO" id="GO:0005886">
    <property type="term" value="C:plasma membrane"/>
    <property type="evidence" value="ECO:0007669"/>
    <property type="project" value="TreeGrafter"/>
</dbReference>
<keyword evidence="6 10" id="KW-1133">Transmembrane helix</keyword>
<evidence type="ECO:0000256" key="10">
    <source>
        <dbReference type="SAM" id="Phobius"/>
    </source>
</evidence>
<feature type="transmembrane region" description="Helical" evidence="10">
    <location>
        <begin position="205"/>
        <end position="224"/>
    </location>
</feature>
<proteinExistence type="inferred from homology"/>
<dbReference type="OrthoDB" id="3222at2759"/>
<dbReference type="Pfam" id="PF00230">
    <property type="entry name" value="MIP"/>
    <property type="match status" value="1"/>
</dbReference>
<dbReference type="RefSeq" id="XP_014567237.1">
    <property type="nucleotide sequence ID" value="XM_014711751.1"/>
</dbReference>
<organism evidence="11 12">
    <name type="scientific">Mixia osmundae (strain CBS 9802 / IAM 14324 / JCM 22182 / KY 12970)</name>
    <dbReference type="NCBI Taxonomy" id="764103"/>
    <lineage>
        <taxon>Eukaryota</taxon>
        <taxon>Fungi</taxon>
        <taxon>Dikarya</taxon>
        <taxon>Basidiomycota</taxon>
        <taxon>Pucciniomycotina</taxon>
        <taxon>Mixiomycetes</taxon>
        <taxon>Mixiales</taxon>
        <taxon>Mixiaceae</taxon>
        <taxon>Mixia</taxon>
    </lineage>
</organism>
<dbReference type="PRINTS" id="PR00783">
    <property type="entry name" value="MINTRINSICP"/>
</dbReference>
<evidence type="ECO:0000313" key="12">
    <source>
        <dbReference type="Proteomes" id="UP000009131"/>
    </source>
</evidence>
<dbReference type="PANTHER" id="PTHR19139:SF199">
    <property type="entry name" value="MIP17260P"/>
    <property type="match status" value="1"/>
</dbReference>
<feature type="region of interest" description="Disordered" evidence="9">
    <location>
        <begin position="331"/>
        <end position="372"/>
    </location>
</feature>
<evidence type="ECO:0000256" key="4">
    <source>
        <dbReference type="ARBA" id="ARBA00022692"/>
    </source>
</evidence>
<evidence type="ECO:0000256" key="9">
    <source>
        <dbReference type="SAM" id="MobiDB-lite"/>
    </source>
</evidence>
<reference evidence="11 12" key="1">
    <citation type="journal article" date="2011" name="J. Gen. Appl. Microbiol.">
        <title>Draft genome sequencing of the enigmatic basidiomycete Mixia osmundae.</title>
        <authorList>
            <person name="Nishida H."/>
            <person name="Nagatsuka Y."/>
            <person name="Sugiyama J."/>
        </authorList>
    </citation>
    <scope>NUCLEOTIDE SEQUENCE [LARGE SCALE GENOMIC DNA]</scope>
    <source>
        <strain evidence="12">CBS 9802 / IAM 14324 / JCM 22182 / KY 12970</strain>
    </source>
</reference>
<evidence type="ECO:0000256" key="7">
    <source>
        <dbReference type="ARBA" id="ARBA00023136"/>
    </source>
</evidence>
<dbReference type="Gene3D" id="1.20.1080.10">
    <property type="entry name" value="Glycerol uptake facilitator protein"/>
    <property type="match status" value="1"/>
</dbReference>
<dbReference type="SUPFAM" id="SSF81338">
    <property type="entry name" value="Aquaporin-like"/>
    <property type="match status" value="1"/>
</dbReference>
<dbReference type="PANTHER" id="PTHR19139">
    <property type="entry name" value="AQUAPORIN TRANSPORTER"/>
    <property type="match status" value="1"/>
</dbReference>
<keyword evidence="3 8" id="KW-0813">Transport</keyword>
<dbReference type="InterPro" id="IPR000425">
    <property type="entry name" value="MIP"/>
</dbReference>